<dbReference type="CDD" id="cd00093">
    <property type="entry name" value="HTH_XRE"/>
    <property type="match status" value="1"/>
</dbReference>
<dbReference type="PROSITE" id="PS50943">
    <property type="entry name" value="HTH_CROC1"/>
    <property type="match status" value="1"/>
</dbReference>
<keyword evidence="3" id="KW-1185">Reference proteome</keyword>
<dbReference type="EMBL" id="JBIRWE010000006">
    <property type="protein sequence ID" value="MFI1965750.1"/>
    <property type="molecule type" value="Genomic_DNA"/>
</dbReference>
<organism evidence="2 3">
    <name type="scientific">Streptomyces pathocidini</name>
    <dbReference type="NCBI Taxonomy" id="1650571"/>
    <lineage>
        <taxon>Bacteria</taxon>
        <taxon>Bacillati</taxon>
        <taxon>Actinomycetota</taxon>
        <taxon>Actinomycetes</taxon>
        <taxon>Kitasatosporales</taxon>
        <taxon>Streptomycetaceae</taxon>
        <taxon>Streptomyces</taxon>
    </lineage>
</organism>
<proteinExistence type="predicted"/>
<dbReference type="Proteomes" id="UP001611548">
    <property type="component" value="Unassembled WGS sequence"/>
</dbReference>
<dbReference type="RefSeq" id="WP_055474297.1">
    <property type="nucleotide sequence ID" value="NZ_JBIRWE010000006.1"/>
</dbReference>
<sequence length="269" mass="30264">MPNPNDLDPSRSPLAFFGADLRRHRENADMSQRDVGKAVYCSGALVGYIETAKRFPTQTFAEACDKLFGTDGSFGRLWELVARCALPSWFREYPEFEAAATRIRTYQAQVMYGLLQTEDFARAALQPGRHKDLDDAVAARMKRQRILTRPTAPEIWVVLDEAVLRRHSATPEVMRGQLQRLLDYRYDRNMVIQILPFSAGVPTSLDGSFSLLFMDEGADFVYSEGVGTAQVMAHPDEFEQAAFRYDLLRAAALSPEDSAELIASLLEEL</sequence>
<name>A0ABW7UT07_9ACTN</name>
<dbReference type="Gene3D" id="1.10.260.40">
    <property type="entry name" value="lambda repressor-like DNA-binding domains"/>
    <property type="match status" value="1"/>
</dbReference>
<dbReference type="Pfam" id="PF13560">
    <property type="entry name" value="HTH_31"/>
    <property type="match status" value="1"/>
</dbReference>
<dbReference type="SUPFAM" id="SSF47413">
    <property type="entry name" value="lambda repressor-like DNA-binding domains"/>
    <property type="match status" value="1"/>
</dbReference>
<protein>
    <submittedName>
        <fullName evidence="2">Helix-turn-helix domain-containing protein</fullName>
    </submittedName>
</protein>
<evidence type="ECO:0000313" key="2">
    <source>
        <dbReference type="EMBL" id="MFI1965750.1"/>
    </source>
</evidence>
<reference evidence="2 3" key="1">
    <citation type="submission" date="2024-10" db="EMBL/GenBank/DDBJ databases">
        <title>The Natural Products Discovery Center: Release of the First 8490 Sequenced Strains for Exploring Actinobacteria Biosynthetic Diversity.</title>
        <authorList>
            <person name="Kalkreuter E."/>
            <person name="Kautsar S.A."/>
            <person name="Yang D."/>
            <person name="Bader C.D."/>
            <person name="Teijaro C.N."/>
            <person name="Fluegel L."/>
            <person name="Davis C.M."/>
            <person name="Simpson J.R."/>
            <person name="Lauterbach L."/>
            <person name="Steele A.D."/>
            <person name="Gui C."/>
            <person name="Meng S."/>
            <person name="Li G."/>
            <person name="Viehrig K."/>
            <person name="Ye F."/>
            <person name="Su P."/>
            <person name="Kiefer A.F."/>
            <person name="Nichols A."/>
            <person name="Cepeda A.J."/>
            <person name="Yan W."/>
            <person name="Fan B."/>
            <person name="Jiang Y."/>
            <person name="Adhikari A."/>
            <person name="Zheng C.-J."/>
            <person name="Schuster L."/>
            <person name="Cowan T.M."/>
            <person name="Smanski M.J."/>
            <person name="Chevrette M.G."/>
            <person name="De Carvalho L.P.S."/>
            <person name="Shen B."/>
        </authorList>
    </citation>
    <scope>NUCLEOTIDE SEQUENCE [LARGE SCALE GENOMIC DNA]</scope>
    <source>
        <strain evidence="2 3">NPDC020327</strain>
    </source>
</reference>
<dbReference type="SMART" id="SM00530">
    <property type="entry name" value="HTH_XRE"/>
    <property type="match status" value="1"/>
</dbReference>
<evidence type="ECO:0000313" key="3">
    <source>
        <dbReference type="Proteomes" id="UP001611548"/>
    </source>
</evidence>
<evidence type="ECO:0000259" key="1">
    <source>
        <dbReference type="PROSITE" id="PS50943"/>
    </source>
</evidence>
<gene>
    <name evidence="2" type="ORF">ACH429_16850</name>
</gene>
<accession>A0ABW7UT07</accession>
<dbReference type="InterPro" id="IPR043917">
    <property type="entry name" value="DUF5753"/>
</dbReference>
<feature type="domain" description="HTH cro/C1-type" evidence="1">
    <location>
        <begin position="21"/>
        <end position="77"/>
    </location>
</feature>
<dbReference type="InterPro" id="IPR001387">
    <property type="entry name" value="Cro/C1-type_HTH"/>
</dbReference>
<dbReference type="Pfam" id="PF19054">
    <property type="entry name" value="DUF5753"/>
    <property type="match status" value="1"/>
</dbReference>
<dbReference type="InterPro" id="IPR010982">
    <property type="entry name" value="Lambda_DNA-bd_dom_sf"/>
</dbReference>
<comment type="caution">
    <text evidence="2">The sequence shown here is derived from an EMBL/GenBank/DDBJ whole genome shotgun (WGS) entry which is preliminary data.</text>
</comment>